<name>A0ABD2Z5Q4_9GENT</name>
<dbReference type="Gene3D" id="3.30.420.10">
    <property type="entry name" value="Ribonuclease H-like superfamily/Ribonuclease H"/>
    <property type="match status" value="1"/>
</dbReference>
<dbReference type="InterPro" id="IPR044730">
    <property type="entry name" value="RNase_H-like_dom_plant"/>
</dbReference>
<dbReference type="EMBL" id="JBJUIK010000011">
    <property type="protein sequence ID" value="KAL3513630.1"/>
    <property type="molecule type" value="Genomic_DNA"/>
</dbReference>
<feature type="region of interest" description="Disordered" evidence="1">
    <location>
        <begin position="131"/>
        <end position="152"/>
    </location>
</feature>
<evidence type="ECO:0000313" key="4">
    <source>
        <dbReference type="Proteomes" id="UP001630127"/>
    </source>
</evidence>
<dbReference type="Pfam" id="PF13456">
    <property type="entry name" value="RVT_3"/>
    <property type="match status" value="1"/>
</dbReference>
<organism evidence="3 4">
    <name type="scientific">Cinchona calisaya</name>
    <dbReference type="NCBI Taxonomy" id="153742"/>
    <lineage>
        <taxon>Eukaryota</taxon>
        <taxon>Viridiplantae</taxon>
        <taxon>Streptophyta</taxon>
        <taxon>Embryophyta</taxon>
        <taxon>Tracheophyta</taxon>
        <taxon>Spermatophyta</taxon>
        <taxon>Magnoliopsida</taxon>
        <taxon>eudicotyledons</taxon>
        <taxon>Gunneridae</taxon>
        <taxon>Pentapetalae</taxon>
        <taxon>asterids</taxon>
        <taxon>lamiids</taxon>
        <taxon>Gentianales</taxon>
        <taxon>Rubiaceae</taxon>
        <taxon>Cinchonoideae</taxon>
        <taxon>Cinchoneae</taxon>
        <taxon>Cinchona</taxon>
    </lineage>
</organism>
<evidence type="ECO:0000259" key="2">
    <source>
        <dbReference type="Pfam" id="PF13456"/>
    </source>
</evidence>
<dbReference type="InterPro" id="IPR002156">
    <property type="entry name" value="RNaseH_domain"/>
</dbReference>
<evidence type="ECO:0000313" key="3">
    <source>
        <dbReference type="EMBL" id="KAL3513630.1"/>
    </source>
</evidence>
<dbReference type="Gene3D" id="2.60.120.620">
    <property type="entry name" value="q2cbj1_9rhob like domain"/>
    <property type="match status" value="1"/>
</dbReference>
<dbReference type="InterPro" id="IPR036397">
    <property type="entry name" value="RNaseH_sf"/>
</dbReference>
<sequence length="319" mass="35574">MVTNGGDGDDFQVVDFDLGFMIVEVVMILDGGSDGFGSDVEEGGETIFPGSNGNFSLKRGLSVKPKMGDALLFWTFGPDLTLDPSKQPSEEEQQGEWVLGKRLRSGRICTRQLGRGWGRERKACCQWTRKRKREENKQVGGRERRKGKSAHFDTSFQGTDSFLVHEAPIAINCAGAVHMARRIAGFGVMGLDSNRNIMKVWVDSKEGGTDLFLIEAEAIRFALIKARSKGWDRINILSSNTRLVQKITKRDADDAKLATVREDIFYLMNLFTWCSCTWIPIVCNSKAVKLAFFAVSLVSMISWEIVFLAGRTRLLGSQN</sequence>
<dbReference type="Proteomes" id="UP001630127">
    <property type="component" value="Unassembled WGS sequence"/>
</dbReference>
<accession>A0ABD2Z5Q4</accession>
<keyword evidence="4" id="KW-1185">Reference proteome</keyword>
<feature type="domain" description="RNase H type-1" evidence="2">
    <location>
        <begin position="172"/>
        <end position="291"/>
    </location>
</feature>
<protein>
    <recommendedName>
        <fullName evidence="2">RNase H type-1 domain-containing protein</fullName>
    </recommendedName>
</protein>
<dbReference type="CDD" id="cd06222">
    <property type="entry name" value="RNase_H_like"/>
    <property type="match status" value="1"/>
</dbReference>
<comment type="caution">
    <text evidence="3">The sequence shown here is derived from an EMBL/GenBank/DDBJ whole genome shotgun (WGS) entry which is preliminary data.</text>
</comment>
<dbReference type="AlphaFoldDB" id="A0ABD2Z5Q4"/>
<gene>
    <name evidence="3" type="ORF">ACH5RR_026347</name>
</gene>
<proteinExistence type="predicted"/>
<reference evidence="3 4" key="1">
    <citation type="submission" date="2024-11" db="EMBL/GenBank/DDBJ databases">
        <title>A near-complete genome assembly of Cinchona calisaya.</title>
        <authorList>
            <person name="Lian D.C."/>
            <person name="Zhao X.W."/>
            <person name="Wei L."/>
        </authorList>
    </citation>
    <scope>NUCLEOTIDE SEQUENCE [LARGE SCALE GENOMIC DNA]</scope>
    <source>
        <tissue evidence="3">Nenye</tissue>
    </source>
</reference>
<evidence type="ECO:0000256" key="1">
    <source>
        <dbReference type="SAM" id="MobiDB-lite"/>
    </source>
</evidence>
<feature type="compositionally biased region" description="Basic and acidic residues" evidence="1">
    <location>
        <begin position="133"/>
        <end position="142"/>
    </location>
</feature>